<name>A0A1Y1ZWM4_9PLEO</name>
<dbReference type="OrthoDB" id="184880at2759"/>
<evidence type="ECO:0008006" key="3">
    <source>
        <dbReference type="Google" id="ProtNLM"/>
    </source>
</evidence>
<gene>
    <name evidence="1" type="ORF">BCR34DRAFT_645720</name>
</gene>
<sequence>MAVSKDEETYFMEGNQLEIARLAYQHQFVKLHIGKLILAPIDLFKSELKILDSATADGLWLRDVQTDLQSDPRFSAQVEHNFIGTDIVESYFPPESKGSPDIELLVQSITKPWREDWKGTFDLVHQRFALPAAGKEGIRDALRGLIRLVKPGGWIQLVESDHSAFVGPAMGEMFELVKEVFGAMGAPHDLAQKIRTMLEEEGLEQVEERVYDVPLGTKNPDAKMNQKSVQAFTWALSGLVGAVKNIPNCSVSPETLETLGSRVTKELTEEGGILRVYVIWARMPFR</sequence>
<dbReference type="STRING" id="1231657.A0A1Y1ZWM4"/>
<dbReference type="SUPFAM" id="SSF53335">
    <property type="entry name" value="S-adenosyl-L-methionine-dependent methyltransferases"/>
    <property type="match status" value="1"/>
</dbReference>
<evidence type="ECO:0000313" key="2">
    <source>
        <dbReference type="Proteomes" id="UP000193144"/>
    </source>
</evidence>
<dbReference type="Gene3D" id="3.40.50.150">
    <property type="entry name" value="Vaccinia Virus protein VP39"/>
    <property type="match status" value="1"/>
</dbReference>
<evidence type="ECO:0000313" key="1">
    <source>
        <dbReference type="EMBL" id="ORY14669.1"/>
    </source>
</evidence>
<protein>
    <recommendedName>
        <fullName evidence="3">Methyltransferase SirN-like protein</fullName>
    </recommendedName>
</protein>
<comment type="caution">
    <text evidence="1">The sequence shown here is derived from an EMBL/GenBank/DDBJ whole genome shotgun (WGS) entry which is preliminary data.</text>
</comment>
<accession>A0A1Y1ZWM4</accession>
<dbReference type="AlphaFoldDB" id="A0A1Y1ZWM4"/>
<reference evidence="1 2" key="1">
    <citation type="submission" date="2016-07" db="EMBL/GenBank/DDBJ databases">
        <title>Pervasive Adenine N6-methylation of Active Genes in Fungi.</title>
        <authorList>
            <consortium name="DOE Joint Genome Institute"/>
            <person name="Mondo S.J."/>
            <person name="Dannebaum R.O."/>
            <person name="Kuo R.C."/>
            <person name="Labutti K."/>
            <person name="Haridas S."/>
            <person name="Kuo A."/>
            <person name="Salamov A."/>
            <person name="Ahrendt S.R."/>
            <person name="Lipzen A."/>
            <person name="Sullivan W."/>
            <person name="Andreopoulos W.B."/>
            <person name="Clum A."/>
            <person name="Lindquist E."/>
            <person name="Daum C."/>
            <person name="Ramamoorthy G.K."/>
            <person name="Gryganskyi A."/>
            <person name="Culley D."/>
            <person name="Magnuson J.K."/>
            <person name="James T.Y."/>
            <person name="O'Malley M.A."/>
            <person name="Stajich J.E."/>
            <person name="Spatafora J.W."/>
            <person name="Visel A."/>
            <person name="Grigoriev I.V."/>
        </authorList>
    </citation>
    <scope>NUCLEOTIDE SEQUENCE [LARGE SCALE GENOMIC DNA]</scope>
    <source>
        <strain evidence="1 2">CBS 115471</strain>
    </source>
</reference>
<dbReference type="EMBL" id="MCFA01000031">
    <property type="protein sequence ID" value="ORY14669.1"/>
    <property type="molecule type" value="Genomic_DNA"/>
</dbReference>
<dbReference type="Proteomes" id="UP000193144">
    <property type="component" value="Unassembled WGS sequence"/>
</dbReference>
<proteinExistence type="predicted"/>
<dbReference type="InterPro" id="IPR029063">
    <property type="entry name" value="SAM-dependent_MTases_sf"/>
</dbReference>
<organism evidence="1 2">
    <name type="scientific">Clohesyomyces aquaticus</name>
    <dbReference type="NCBI Taxonomy" id="1231657"/>
    <lineage>
        <taxon>Eukaryota</taxon>
        <taxon>Fungi</taxon>
        <taxon>Dikarya</taxon>
        <taxon>Ascomycota</taxon>
        <taxon>Pezizomycotina</taxon>
        <taxon>Dothideomycetes</taxon>
        <taxon>Pleosporomycetidae</taxon>
        <taxon>Pleosporales</taxon>
        <taxon>Lindgomycetaceae</taxon>
        <taxon>Clohesyomyces</taxon>
    </lineage>
</organism>
<keyword evidence="2" id="KW-1185">Reference proteome</keyword>